<protein>
    <submittedName>
        <fullName evidence="1">Uncharacterized protein</fullName>
    </submittedName>
</protein>
<sequence>MPIVQASLDDLKTPLWQRFRSPLSPKDDREFLSKLKLIILTESEQLSGKRPVYRLIDDAELLLTLFAAPSPHGDP</sequence>
<name>A0ABX7WY15_9GAMM</name>
<evidence type="ECO:0000313" key="2">
    <source>
        <dbReference type="Proteomes" id="UP000672039"/>
    </source>
</evidence>
<accession>A0ABX7WY15</accession>
<reference evidence="1 2" key="1">
    <citation type="submission" date="2021-04" db="EMBL/GenBank/DDBJ databases">
        <title>Genomics, taxonomy and metabolism of representatives of sulfur bacteria of the genus Thiothrix: Thiothrix fructosivorans QT, Thiothrix unzii A1T and three new species, Thiothrix subterranea sp. nov., Thiothrix litoralis sp. nov. and 'Candidatus Thiothrix anitrata' sp. nov.</title>
        <authorList>
            <person name="Ravin N.V."/>
            <person name="Smolyakov D."/>
            <person name="Rudenko T.S."/>
            <person name="Mardanov A.V."/>
            <person name="Beletsky A.V."/>
            <person name="Markov N.D."/>
            <person name="Fomenkov A.I."/>
            <person name="Roberts R.J."/>
            <person name="Karnachuk O.V."/>
            <person name="Novikov A."/>
            <person name="Grabovich M.Y."/>
        </authorList>
    </citation>
    <scope>NUCLEOTIDE SEQUENCE [LARGE SCALE GENOMIC DNA]</scope>
    <source>
        <strain evidence="1 2">AS</strain>
    </source>
</reference>
<keyword evidence="2" id="KW-1185">Reference proteome</keyword>
<dbReference type="RefSeq" id="WP_210224692.1">
    <property type="nucleotide sequence ID" value="NZ_CP072801.1"/>
</dbReference>
<dbReference type="Proteomes" id="UP000672039">
    <property type="component" value="Chromosome"/>
</dbReference>
<dbReference type="EMBL" id="CP072801">
    <property type="protein sequence ID" value="QTR48502.1"/>
    <property type="molecule type" value="Genomic_DNA"/>
</dbReference>
<proteinExistence type="predicted"/>
<organism evidence="1 2">
    <name type="scientific">Thiothrix litoralis</name>
    <dbReference type="NCBI Taxonomy" id="2891210"/>
    <lineage>
        <taxon>Bacteria</taxon>
        <taxon>Pseudomonadati</taxon>
        <taxon>Pseudomonadota</taxon>
        <taxon>Gammaproteobacteria</taxon>
        <taxon>Thiotrichales</taxon>
        <taxon>Thiotrichaceae</taxon>
        <taxon>Thiothrix</taxon>
    </lineage>
</organism>
<evidence type="ECO:0000313" key="1">
    <source>
        <dbReference type="EMBL" id="QTR48502.1"/>
    </source>
</evidence>
<gene>
    <name evidence="1" type="ORF">J9253_05585</name>
</gene>